<evidence type="ECO:0000313" key="2">
    <source>
        <dbReference type="Proteomes" id="UP000034163"/>
    </source>
</evidence>
<dbReference type="Proteomes" id="UP000034163">
    <property type="component" value="Unassembled WGS sequence"/>
</dbReference>
<dbReference type="EMBL" id="LCBS01000024">
    <property type="protein sequence ID" value="KKS16277.1"/>
    <property type="molecule type" value="Genomic_DNA"/>
</dbReference>
<comment type="caution">
    <text evidence="1">The sequence shown here is derived from an EMBL/GenBank/DDBJ whole genome shotgun (WGS) entry which is preliminary data.</text>
</comment>
<dbReference type="AlphaFoldDB" id="A0A0G0WVX6"/>
<evidence type="ECO:0008006" key="3">
    <source>
        <dbReference type="Google" id="ProtNLM"/>
    </source>
</evidence>
<accession>A0A0G0WVX6</accession>
<sequence length="90" mass="10135">MAKFLKVSFPENCIGCELCVAETQRQMQKVGLDGALIRVFKDRKDNSDVIVFSIELDPRVNSIDIEKIIEICPTKVFTVEDKEDENGLTG</sequence>
<proteinExistence type="predicted"/>
<protein>
    <recommendedName>
        <fullName evidence="3">4Fe-4S ferredoxin-type domain-containing protein</fullName>
    </recommendedName>
</protein>
<organism evidence="1 2">
    <name type="scientific">candidate division WWE3 bacterium GW2011_GWB1_41_6</name>
    <dbReference type="NCBI Taxonomy" id="1619112"/>
    <lineage>
        <taxon>Bacteria</taxon>
        <taxon>Katanobacteria</taxon>
    </lineage>
</organism>
<evidence type="ECO:0000313" key="1">
    <source>
        <dbReference type="EMBL" id="KKS16277.1"/>
    </source>
</evidence>
<gene>
    <name evidence="1" type="ORF">UU72_C0024G0003</name>
</gene>
<name>A0A0G0WVX6_UNCKA</name>
<reference evidence="1 2" key="1">
    <citation type="journal article" date="2015" name="Nature">
        <title>rRNA introns, odd ribosomes, and small enigmatic genomes across a large radiation of phyla.</title>
        <authorList>
            <person name="Brown C.T."/>
            <person name="Hug L.A."/>
            <person name="Thomas B.C."/>
            <person name="Sharon I."/>
            <person name="Castelle C.J."/>
            <person name="Singh A."/>
            <person name="Wilkins M.J."/>
            <person name="Williams K.H."/>
            <person name="Banfield J.F."/>
        </authorList>
    </citation>
    <scope>NUCLEOTIDE SEQUENCE [LARGE SCALE GENOMIC DNA]</scope>
</reference>